<organism evidence="2 3">
    <name type="scientific">Schizothecium vesticola</name>
    <dbReference type="NCBI Taxonomy" id="314040"/>
    <lineage>
        <taxon>Eukaryota</taxon>
        <taxon>Fungi</taxon>
        <taxon>Dikarya</taxon>
        <taxon>Ascomycota</taxon>
        <taxon>Pezizomycotina</taxon>
        <taxon>Sordariomycetes</taxon>
        <taxon>Sordariomycetidae</taxon>
        <taxon>Sordariales</taxon>
        <taxon>Schizotheciaceae</taxon>
        <taxon>Schizothecium</taxon>
    </lineage>
</organism>
<name>A0AA40BPG2_9PEZI</name>
<sequence length="169" mass="17849">MATSQQFSGTHGMSMSWPCPVGQHVSHIVHESRLGPCHECTCIAVLRFIGTQSSPFGSPPSAWARNRAEGAVDRDHATPLPDVRGAPDHTERKSSLETGHLSNSLTPQSGCPAAIWEKAEGTGYPMSAYSHRSRSDATCRAICSSFGGGVETSVGEEVSAFAMPHLGGD</sequence>
<accession>A0AA40BPG2</accession>
<evidence type="ECO:0000313" key="3">
    <source>
        <dbReference type="Proteomes" id="UP001172155"/>
    </source>
</evidence>
<gene>
    <name evidence="2" type="ORF">B0T18DRAFT_492052</name>
</gene>
<feature type="region of interest" description="Disordered" evidence="1">
    <location>
        <begin position="55"/>
        <end position="108"/>
    </location>
</feature>
<dbReference type="EMBL" id="JAUKUD010000007">
    <property type="protein sequence ID" value="KAK0737936.1"/>
    <property type="molecule type" value="Genomic_DNA"/>
</dbReference>
<feature type="compositionally biased region" description="Polar residues" evidence="1">
    <location>
        <begin position="96"/>
        <end position="108"/>
    </location>
</feature>
<feature type="compositionally biased region" description="Basic and acidic residues" evidence="1">
    <location>
        <begin position="85"/>
        <end position="95"/>
    </location>
</feature>
<keyword evidence="3" id="KW-1185">Reference proteome</keyword>
<dbReference type="Proteomes" id="UP001172155">
    <property type="component" value="Unassembled WGS sequence"/>
</dbReference>
<protein>
    <submittedName>
        <fullName evidence="2">Uncharacterized protein</fullName>
    </submittedName>
</protein>
<evidence type="ECO:0000313" key="2">
    <source>
        <dbReference type="EMBL" id="KAK0737936.1"/>
    </source>
</evidence>
<proteinExistence type="predicted"/>
<reference evidence="2" key="1">
    <citation type="submission" date="2023-06" db="EMBL/GenBank/DDBJ databases">
        <title>Genome-scale phylogeny and comparative genomics of the fungal order Sordariales.</title>
        <authorList>
            <consortium name="Lawrence Berkeley National Laboratory"/>
            <person name="Hensen N."/>
            <person name="Bonometti L."/>
            <person name="Westerberg I."/>
            <person name="Brannstrom I.O."/>
            <person name="Guillou S."/>
            <person name="Cros-Aarteil S."/>
            <person name="Calhoun S."/>
            <person name="Haridas S."/>
            <person name="Kuo A."/>
            <person name="Mondo S."/>
            <person name="Pangilinan J."/>
            <person name="Riley R."/>
            <person name="LaButti K."/>
            <person name="Andreopoulos B."/>
            <person name="Lipzen A."/>
            <person name="Chen C."/>
            <person name="Yanf M."/>
            <person name="Daum C."/>
            <person name="Ng V."/>
            <person name="Clum A."/>
            <person name="Steindorff A."/>
            <person name="Ohm R."/>
            <person name="Martin F."/>
            <person name="Silar P."/>
            <person name="Natvig D."/>
            <person name="Lalanne C."/>
            <person name="Gautier V."/>
            <person name="Ament-velasquez S.L."/>
            <person name="Kruys A."/>
            <person name="Hutchinson M.I."/>
            <person name="Powell A.J."/>
            <person name="Barry K."/>
            <person name="Miller A.N."/>
            <person name="Grigoriev I.V."/>
            <person name="Debuchy R."/>
            <person name="Gladieux P."/>
            <person name="Thoren M.H."/>
            <person name="Johannesson H."/>
        </authorList>
    </citation>
    <scope>NUCLEOTIDE SEQUENCE</scope>
    <source>
        <strain evidence="2">SMH3187-1</strain>
    </source>
</reference>
<dbReference type="AlphaFoldDB" id="A0AA40BPG2"/>
<comment type="caution">
    <text evidence="2">The sequence shown here is derived from an EMBL/GenBank/DDBJ whole genome shotgun (WGS) entry which is preliminary data.</text>
</comment>
<feature type="compositionally biased region" description="Basic and acidic residues" evidence="1">
    <location>
        <begin position="66"/>
        <end position="77"/>
    </location>
</feature>
<evidence type="ECO:0000256" key="1">
    <source>
        <dbReference type="SAM" id="MobiDB-lite"/>
    </source>
</evidence>